<protein>
    <submittedName>
        <fullName evidence="3">Putative secreted protein</fullName>
    </submittedName>
</protein>
<reference evidence="3" key="1">
    <citation type="submission" date="2018-01" db="EMBL/GenBank/DDBJ databases">
        <title>An insight into the sialome of Amazonian anophelines.</title>
        <authorList>
            <person name="Ribeiro J.M."/>
            <person name="Scarpassa V."/>
            <person name="Calvo E."/>
        </authorList>
    </citation>
    <scope>NUCLEOTIDE SEQUENCE</scope>
    <source>
        <tissue evidence="3">Salivary glands</tissue>
    </source>
</reference>
<sequence length="139" mass="15397">MMMMMMVLLGAHLTWGERGCLCQLVPFTMFFLLFVARCGCSNVSLNLSVALERLVMACDPRYGRGTSSSNGMPKSRSPRTTTPPVLSSARRRPSQALVSHISFGPGSDVFCPRMAEKSHLPATTCLAEHPERERRFCEV</sequence>
<keyword evidence="2" id="KW-0732">Signal</keyword>
<name>A0A2M4C6S2_9DIPT</name>
<organism evidence="3">
    <name type="scientific">Anopheles marajoara</name>
    <dbReference type="NCBI Taxonomy" id="58244"/>
    <lineage>
        <taxon>Eukaryota</taxon>
        <taxon>Metazoa</taxon>
        <taxon>Ecdysozoa</taxon>
        <taxon>Arthropoda</taxon>
        <taxon>Hexapoda</taxon>
        <taxon>Insecta</taxon>
        <taxon>Pterygota</taxon>
        <taxon>Neoptera</taxon>
        <taxon>Endopterygota</taxon>
        <taxon>Diptera</taxon>
        <taxon>Nematocera</taxon>
        <taxon>Culicoidea</taxon>
        <taxon>Culicidae</taxon>
        <taxon>Anophelinae</taxon>
        <taxon>Anopheles</taxon>
    </lineage>
</organism>
<accession>A0A2M4C6S2</accession>
<proteinExistence type="predicted"/>
<feature type="chain" id="PRO_5014708035" evidence="2">
    <location>
        <begin position="17"/>
        <end position="139"/>
    </location>
</feature>
<dbReference type="AlphaFoldDB" id="A0A2M4C6S2"/>
<feature type="signal peptide" evidence="2">
    <location>
        <begin position="1"/>
        <end position="16"/>
    </location>
</feature>
<evidence type="ECO:0000256" key="2">
    <source>
        <dbReference type="SAM" id="SignalP"/>
    </source>
</evidence>
<dbReference type="EMBL" id="GGFJ01011818">
    <property type="protein sequence ID" value="MBW60959.1"/>
    <property type="molecule type" value="Transcribed_RNA"/>
</dbReference>
<feature type="region of interest" description="Disordered" evidence="1">
    <location>
        <begin position="63"/>
        <end position="93"/>
    </location>
</feature>
<evidence type="ECO:0000256" key="1">
    <source>
        <dbReference type="SAM" id="MobiDB-lite"/>
    </source>
</evidence>
<evidence type="ECO:0000313" key="3">
    <source>
        <dbReference type="EMBL" id="MBW60959.1"/>
    </source>
</evidence>